<dbReference type="AlphaFoldDB" id="A0A9P4NGB6"/>
<protein>
    <submittedName>
        <fullName evidence="2">Uncharacterized protein</fullName>
    </submittedName>
</protein>
<dbReference type="EMBL" id="MU007114">
    <property type="protein sequence ID" value="KAF2420031.1"/>
    <property type="molecule type" value="Genomic_DNA"/>
</dbReference>
<dbReference type="Proteomes" id="UP000800235">
    <property type="component" value="Unassembled WGS sequence"/>
</dbReference>
<evidence type="ECO:0000313" key="2">
    <source>
        <dbReference type="EMBL" id="KAF2420031.1"/>
    </source>
</evidence>
<gene>
    <name evidence="2" type="ORF">EJ08DRAFT_653952</name>
</gene>
<accession>A0A9P4NGB6</accession>
<dbReference type="OrthoDB" id="3941079at2759"/>
<keyword evidence="1" id="KW-0732">Signal</keyword>
<keyword evidence="3" id="KW-1185">Reference proteome</keyword>
<sequence>MVSRSILISLPITVIAIILAKATKDLSRCMFKIGYHKITAYFDHPYQAYLDNCDGPAELIHGEYMVKLKPGHSLRSHSKAIGTDIEKHITSHRDHNTFFDMESIFYDAQGIGTELLMRIRADPGVYLIGCNTVENLDDFLSIEMESAGPVHSLRTADEDVGTLL</sequence>
<evidence type="ECO:0000256" key="1">
    <source>
        <dbReference type="SAM" id="SignalP"/>
    </source>
</evidence>
<name>A0A9P4NGB6_9PEZI</name>
<organism evidence="2 3">
    <name type="scientific">Tothia fuscella</name>
    <dbReference type="NCBI Taxonomy" id="1048955"/>
    <lineage>
        <taxon>Eukaryota</taxon>
        <taxon>Fungi</taxon>
        <taxon>Dikarya</taxon>
        <taxon>Ascomycota</taxon>
        <taxon>Pezizomycotina</taxon>
        <taxon>Dothideomycetes</taxon>
        <taxon>Pleosporomycetidae</taxon>
        <taxon>Venturiales</taxon>
        <taxon>Cylindrosympodiaceae</taxon>
        <taxon>Tothia</taxon>
    </lineage>
</organism>
<proteinExistence type="predicted"/>
<feature type="chain" id="PRO_5040454024" evidence="1">
    <location>
        <begin position="23"/>
        <end position="164"/>
    </location>
</feature>
<feature type="signal peptide" evidence="1">
    <location>
        <begin position="1"/>
        <end position="22"/>
    </location>
</feature>
<evidence type="ECO:0000313" key="3">
    <source>
        <dbReference type="Proteomes" id="UP000800235"/>
    </source>
</evidence>
<comment type="caution">
    <text evidence="2">The sequence shown here is derived from an EMBL/GenBank/DDBJ whole genome shotgun (WGS) entry which is preliminary data.</text>
</comment>
<reference evidence="2" key="1">
    <citation type="journal article" date="2020" name="Stud. Mycol.">
        <title>101 Dothideomycetes genomes: a test case for predicting lifestyles and emergence of pathogens.</title>
        <authorList>
            <person name="Haridas S."/>
            <person name="Albert R."/>
            <person name="Binder M."/>
            <person name="Bloem J."/>
            <person name="Labutti K."/>
            <person name="Salamov A."/>
            <person name="Andreopoulos B."/>
            <person name="Baker S."/>
            <person name="Barry K."/>
            <person name="Bills G."/>
            <person name="Bluhm B."/>
            <person name="Cannon C."/>
            <person name="Castanera R."/>
            <person name="Culley D."/>
            <person name="Daum C."/>
            <person name="Ezra D."/>
            <person name="Gonzalez J."/>
            <person name="Henrissat B."/>
            <person name="Kuo A."/>
            <person name="Liang C."/>
            <person name="Lipzen A."/>
            <person name="Lutzoni F."/>
            <person name="Magnuson J."/>
            <person name="Mondo S."/>
            <person name="Nolan M."/>
            <person name="Ohm R."/>
            <person name="Pangilinan J."/>
            <person name="Park H.-J."/>
            <person name="Ramirez L."/>
            <person name="Alfaro M."/>
            <person name="Sun H."/>
            <person name="Tritt A."/>
            <person name="Yoshinaga Y."/>
            <person name="Zwiers L.-H."/>
            <person name="Turgeon B."/>
            <person name="Goodwin S."/>
            <person name="Spatafora J."/>
            <person name="Crous P."/>
            <person name="Grigoriev I."/>
        </authorList>
    </citation>
    <scope>NUCLEOTIDE SEQUENCE</scope>
    <source>
        <strain evidence="2">CBS 130266</strain>
    </source>
</reference>